<organism evidence="2 3">
    <name type="scientific">Variovorax defluvii</name>
    <dbReference type="NCBI Taxonomy" id="913761"/>
    <lineage>
        <taxon>Bacteria</taxon>
        <taxon>Pseudomonadati</taxon>
        <taxon>Pseudomonadota</taxon>
        <taxon>Betaproteobacteria</taxon>
        <taxon>Burkholderiales</taxon>
        <taxon>Comamonadaceae</taxon>
        <taxon>Variovorax</taxon>
    </lineage>
</organism>
<proteinExistence type="predicted"/>
<reference evidence="3" key="1">
    <citation type="journal article" date="2019" name="Int. J. Syst. Evol. Microbiol.">
        <title>The Global Catalogue of Microorganisms (GCM) 10K type strain sequencing project: providing services to taxonomists for standard genome sequencing and annotation.</title>
        <authorList>
            <consortium name="The Broad Institute Genomics Platform"/>
            <consortium name="The Broad Institute Genome Sequencing Center for Infectious Disease"/>
            <person name="Wu L."/>
            <person name="Ma J."/>
        </authorList>
    </citation>
    <scope>NUCLEOTIDE SEQUENCE [LARGE SCALE GENOMIC DNA]</scope>
    <source>
        <strain evidence="3">JCM 17804</strain>
    </source>
</reference>
<feature type="transmembrane region" description="Helical" evidence="1">
    <location>
        <begin position="40"/>
        <end position="56"/>
    </location>
</feature>
<comment type="caution">
    <text evidence="2">The sequence shown here is derived from an EMBL/GenBank/DDBJ whole genome shotgun (WGS) entry which is preliminary data.</text>
</comment>
<dbReference type="RefSeq" id="WP_345535988.1">
    <property type="nucleotide sequence ID" value="NZ_BAABGJ010000007.1"/>
</dbReference>
<gene>
    <name evidence="2" type="ORF">GCM10023165_07510</name>
</gene>
<dbReference type="Proteomes" id="UP001500975">
    <property type="component" value="Unassembled WGS sequence"/>
</dbReference>
<name>A0ABP8H1P0_9BURK</name>
<keyword evidence="1" id="KW-1133">Transmembrane helix</keyword>
<keyword evidence="1" id="KW-0812">Transmembrane</keyword>
<evidence type="ECO:0000313" key="2">
    <source>
        <dbReference type="EMBL" id="GAA4332762.1"/>
    </source>
</evidence>
<keyword evidence="1" id="KW-0472">Membrane</keyword>
<keyword evidence="3" id="KW-1185">Reference proteome</keyword>
<dbReference type="EMBL" id="BAABGJ010000007">
    <property type="protein sequence ID" value="GAA4332762.1"/>
    <property type="molecule type" value="Genomic_DNA"/>
</dbReference>
<protein>
    <submittedName>
        <fullName evidence="2">Uncharacterized protein</fullName>
    </submittedName>
</protein>
<evidence type="ECO:0000313" key="3">
    <source>
        <dbReference type="Proteomes" id="UP001500975"/>
    </source>
</evidence>
<feature type="transmembrane region" description="Helical" evidence="1">
    <location>
        <begin position="15"/>
        <end position="33"/>
    </location>
</feature>
<sequence>MLELGAGADILRSLGWLYVGLIAFLLIAALWLLTRWWQKLMGVIIVLLVFTGPAYLRHQERSQIVDERKAKYEAAKALFDERCKTAGPKIYRTVENVEGVLLLSLRPDDKAVNRANPNWPDAGLPDEAGGDAYIRSFLSREHHQDKRNLRGYLSYAPSDLPGYRYVDVLNEDGSINRYTLSDAGNPDIETEKKGD</sequence>
<evidence type="ECO:0000256" key="1">
    <source>
        <dbReference type="SAM" id="Phobius"/>
    </source>
</evidence>
<accession>A0ABP8H1P0</accession>